<dbReference type="OrthoDB" id="691673at2759"/>
<dbReference type="RefSeq" id="XP_040744317.1">
    <property type="nucleotide sequence ID" value="XM_040885481.1"/>
</dbReference>
<gene>
    <name evidence="3" type="ORF">DL89DRAFT_256929</name>
</gene>
<evidence type="ECO:0000259" key="2">
    <source>
        <dbReference type="PROSITE" id="PS50090"/>
    </source>
</evidence>
<dbReference type="PROSITE" id="PS50090">
    <property type="entry name" value="MYB_LIKE"/>
    <property type="match status" value="1"/>
</dbReference>
<feature type="compositionally biased region" description="Low complexity" evidence="1">
    <location>
        <begin position="14"/>
        <end position="25"/>
    </location>
</feature>
<reference evidence="3 4" key="1">
    <citation type="submission" date="2016-07" db="EMBL/GenBank/DDBJ databases">
        <title>Pervasive Adenine N6-methylation of Active Genes in Fungi.</title>
        <authorList>
            <consortium name="DOE Joint Genome Institute"/>
            <person name="Mondo S.J."/>
            <person name="Dannebaum R.O."/>
            <person name="Kuo R.C."/>
            <person name="Labutti K."/>
            <person name="Haridas S."/>
            <person name="Kuo A."/>
            <person name="Salamov A."/>
            <person name="Ahrendt S.R."/>
            <person name="Lipzen A."/>
            <person name="Sullivan W."/>
            <person name="Andreopoulos W.B."/>
            <person name="Clum A."/>
            <person name="Lindquist E."/>
            <person name="Daum C."/>
            <person name="Ramamoorthy G.K."/>
            <person name="Gryganskyi A."/>
            <person name="Culley D."/>
            <person name="Magnuson J.K."/>
            <person name="James T.Y."/>
            <person name="O'Malley M.A."/>
            <person name="Stajich J.E."/>
            <person name="Spatafora J.W."/>
            <person name="Visel A."/>
            <person name="Grigoriev I.V."/>
        </authorList>
    </citation>
    <scope>NUCLEOTIDE SEQUENCE [LARGE SCALE GENOMIC DNA]</scope>
    <source>
        <strain evidence="3 4">ATCC 12442</strain>
    </source>
</reference>
<dbReference type="GeneID" id="63802129"/>
<accession>A0A1Y1WBN9</accession>
<protein>
    <recommendedName>
        <fullName evidence="2">Myb-like domain-containing protein</fullName>
    </recommendedName>
</protein>
<evidence type="ECO:0000313" key="4">
    <source>
        <dbReference type="Proteomes" id="UP000193922"/>
    </source>
</evidence>
<organism evidence="3 4">
    <name type="scientific">Linderina pennispora</name>
    <dbReference type="NCBI Taxonomy" id="61395"/>
    <lineage>
        <taxon>Eukaryota</taxon>
        <taxon>Fungi</taxon>
        <taxon>Fungi incertae sedis</taxon>
        <taxon>Zoopagomycota</taxon>
        <taxon>Kickxellomycotina</taxon>
        <taxon>Kickxellomycetes</taxon>
        <taxon>Kickxellales</taxon>
        <taxon>Kickxellaceae</taxon>
        <taxon>Linderina</taxon>
    </lineage>
</organism>
<feature type="compositionally biased region" description="Polar residues" evidence="1">
    <location>
        <begin position="129"/>
        <end position="139"/>
    </location>
</feature>
<dbReference type="Pfam" id="PF13837">
    <property type="entry name" value="Myb_DNA-bind_4"/>
    <property type="match status" value="1"/>
</dbReference>
<dbReference type="Proteomes" id="UP000193922">
    <property type="component" value="Unassembled WGS sequence"/>
</dbReference>
<proteinExistence type="predicted"/>
<feature type="region of interest" description="Disordered" evidence="1">
    <location>
        <begin position="1"/>
        <end position="208"/>
    </location>
</feature>
<name>A0A1Y1WBN9_9FUNG</name>
<dbReference type="EMBL" id="MCFD01000005">
    <property type="protein sequence ID" value="ORX70738.1"/>
    <property type="molecule type" value="Genomic_DNA"/>
</dbReference>
<evidence type="ECO:0000256" key="1">
    <source>
        <dbReference type="SAM" id="MobiDB-lite"/>
    </source>
</evidence>
<feature type="compositionally biased region" description="Polar residues" evidence="1">
    <location>
        <begin position="52"/>
        <end position="72"/>
    </location>
</feature>
<comment type="caution">
    <text evidence="3">The sequence shown here is derived from an EMBL/GenBank/DDBJ whole genome shotgun (WGS) entry which is preliminary data.</text>
</comment>
<feature type="domain" description="Myb-like" evidence="2">
    <location>
        <begin position="205"/>
        <end position="270"/>
    </location>
</feature>
<sequence length="325" mass="36563">MTNDNGRPLALRPSQSTIASTSSMSVPTTTALPPFAYHNTHYPSAAMHRRNSASASPEHQPRGASTNSTQTAAFPPAQQHLRYEQYRRDEPEYGRPIQQHPGSFGGPQRLQPPMHGRIAGQPSMPGYHVQQSPPQQMATSAARPQYPYMQQQPPPQQQQQQQQATRTGASSAAAKPPSHHPAATHASSSSSSSSHLHRPYDLHSPATSSRTFWNHYETSLLVQLWLEFEPQFMANKRNAGVWAQLAERLTERSGRHRTVRECRIKWKNMWAKHRCSRPLQLPVGGNRGDLANATHMSWDAKLREFPHYSEFVEIKQRSSMQSSNE</sequence>
<dbReference type="AlphaFoldDB" id="A0A1Y1WBN9"/>
<keyword evidence="4" id="KW-1185">Reference proteome</keyword>
<evidence type="ECO:0000313" key="3">
    <source>
        <dbReference type="EMBL" id="ORX70738.1"/>
    </source>
</evidence>
<dbReference type="InterPro" id="IPR044822">
    <property type="entry name" value="Myb_DNA-bind_4"/>
</dbReference>
<dbReference type="Gene3D" id="1.10.10.60">
    <property type="entry name" value="Homeodomain-like"/>
    <property type="match status" value="1"/>
</dbReference>
<feature type="compositionally biased region" description="Low complexity" evidence="1">
    <location>
        <begin position="144"/>
        <end position="194"/>
    </location>
</feature>
<feature type="compositionally biased region" description="Basic and acidic residues" evidence="1">
    <location>
        <begin position="81"/>
        <end position="93"/>
    </location>
</feature>
<dbReference type="InterPro" id="IPR001005">
    <property type="entry name" value="SANT/Myb"/>
</dbReference>